<protein>
    <submittedName>
        <fullName evidence="4">Pimeloyl-ACP methyl ester carboxylesterase</fullName>
    </submittedName>
</protein>
<reference evidence="5" key="1">
    <citation type="submission" date="2017-04" db="EMBL/GenBank/DDBJ databases">
        <authorList>
            <person name="Varghese N."/>
            <person name="Submissions S."/>
        </authorList>
    </citation>
    <scope>NUCLEOTIDE SEQUENCE [LARGE SCALE GENOMIC DNA]</scope>
    <source>
        <strain evidence="5">Dd16</strain>
    </source>
</reference>
<dbReference type="PANTHER" id="PTHR43798">
    <property type="entry name" value="MONOACYLGLYCEROL LIPASE"/>
    <property type="match status" value="1"/>
</dbReference>
<organism evidence="4 5">
    <name type="scientific">Allosphingosinicella indica</name>
    <dbReference type="NCBI Taxonomy" id="941907"/>
    <lineage>
        <taxon>Bacteria</taxon>
        <taxon>Pseudomonadati</taxon>
        <taxon>Pseudomonadota</taxon>
        <taxon>Alphaproteobacteria</taxon>
        <taxon>Sphingomonadales</taxon>
        <taxon>Sphingomonadaceae</taxon>
        <taxon>Allosphingosinicella</taxon>
    </lineage>
</organism>
<dbReference type="GO" id="GO:0016787">
    <property type="term" value="F:hydrolase activity"/>
    <property type="evidence" value="ECO:0007669"/>
    <property type="project" value="UniProtKB-KW"/>
</dbReference>
<feature type="signal peptide" evidence="2">
    <location>
        <begin position="1"/>
        <end position="25"/>
    </location>
</feature>
<dbReference type="EMBL" id="LT840185">
    <property type="protein sequence ID" value="SMF63405.1"/>
    <property type="molecule type" value="Genomic_DNA"/>
</dbReference>
<proteinExistence type="predicted"/>
<name>A0A1X7G3J1_9SPHN</name>
<dbReference type="AlphaFoldDB" id="A0A1X7G3J1"/>
<dbReference type="GO" id="GO:0016020">
    <property type="term" value="C:membrane"/>
    <property type="evidence" value="ECO:0007669"/>
    <property type="project" value="TreeGrafter"/>
</dbReference>
<evidence type="ECO:0000259" key="3">
    <source>
        <dbReference type="Pfam" id="PF12697"/>
    </source>
</evidence>
<dbReference type="InterPro" id="IPR029058">
    <property type="entry name" value="AB_hydrolase_fold"/>
</dbReference>
<keyword evidence="2" id="KW-0732">Signal</keyword>
<dbReference type="RefSeq" id="WP_085217846.1">
    <property type="nucleotide sequence ID" value="NZ_LT840185.1"/>
</dbReference>
<dbReference type="InterPro" id="IPR000073">
    <property type="entry name" value="AB_hydrolase_1"/>
</dbReference>
<accession>A0A1X7G3J1</accession>
<evidence type="ECO:0000313" key="4">
    <source>
        <dbReference type="EMBL" id="SMF63405.1"/>
    </source>
</evidence>
<dbReference type="OrthoDB" id="7172093at2"/>
<dbReference type="InterPro" id="IPR050266">
    <property type="entry name" value="AB_hydrolase_sf"/>
</dbReference>
<dbReference type="Pfam" id="PF12697">
    <property type="entry name" value="Abhydrolase_6"/>
    <property type="match status" value="1"/>
</dbReference>
<dbReference type="PANTHER" id="PTHR43798:SF31">
    <property type="entry name" value="AB HYDROLASE SUPERFAMILY PROTEIN YCLE"/>
    <property type="match status" value="1"/>
</dbReference>
<keyword evidence="1" id="KW-0378">Hydrolase</keyword>
<dbReference type="SUPFAM" id="SSF53474">
    <property type="entry name" value="alpha/beta-Hydrolases"/>
    <property type="match status" value="1"/>
</dbReference>
<sequence length="283" mass="29162">MDRRSFTLSALALGVLGAAPVLAQAASWRPTRFSVRVRGSGPDVLLIPGLTAGRSVWSDAVTAVPGYRYHLLQVAGFAGEPAGGNANSAVIQPLVAEIARYIADQRLVRPAIVGHSMGGTVAMMLAARHPARVGKLMVVDMLPAPAGLVGSDAAAIRPLADSLRSIFTSSPGGRRLMEGLMGNFGGGAAATGSDPDVVAQAMHELALIDLKPELPRIAAPMEVVYATPPAGGGVDPAVIVRDYRSAYAGAKGARLTRIANSGHMVMLDQPAAFAAALKSFLAR</sequence>
<dbReference type="PRINTS" id="PR00111">
    <property type="entry name" value="ABHYDROLASE"/>
</dbReference>
<feature type="chain" id="PRO_5010864743" evidence="2">
    <location>
        <begin position="26"/>
        <end position="283"/>
    </location>
</feature>
<dbReference type="Gene3D" id="3.40.50.1820">
    <property type="entry name" value="alpha/beta hydrolase"/>
    <property type="match status" value="1"/>
</dbReference>
<evidence type="ECO:0000313" key="5">
    <source>
        <dbReference type="Proteomes" id="UP000192934"/>
    </source>
</evidence>
<keyword evidence="5" id="KW-1185">Reference proteome</keyword>
<dbReference type="Proteomes" id="UP000192934">
    <property type="component" value="Chromosome I"/>
</dbReference>
<gene>
    <name evidence="4" type="ORF">SAMN06295910_1071</name>
</gene>
<dbReference type="STRING" id="941907.SAMN06295910_1071"/>
<evidence type="ECO:0000256" key="1">
    <source>
        <dbReference type="ARBA" id="ARBA00022801"/>
    </source>
</evidence>
<evidence type="ECO:0000256" key="2">
    <source>
        <dbReference type="SAM" id="SignalP"/>
    </source>
</evidence>
<feature type="domain" description="AB hydrolase-1" evidence="3">
    <location>
        <begin position="44"/>
        <end position="276"/>
    </location>
</feature>